<dbReference type="EC" id="2.7.11.1" evidence="1"/>
<dbReference type="Ensembl" id="ENSACAT00000042092.1">
    <property type="protein sequence ID" value="ENSACAP00000029605.1"/>
    <property type="gene ID" value="ENSACAG00000044619.1"/>
</dbReference>
<dbReference type="GO" id="GO:0005524">
    <property type="term" value="F:ATP binding"/>
    <property type="evidence" value="ECO:0007669"/>
    <property type="project" value="UniProtKB-KW"/>
</dbReference>
<evidence type="ECO:0000256" key="2">
    <source>
        <dbReference type="ARBA" id="ARBA00022527"/>
    </source>
</evidence>
<evidence type="ECO:0000259" key="10">
    <source>
        <dbReference type="PROSITE" id="PS50011"/>
    </source>
</evidence>
<dbReference type="Gene3D" id="1.10.510.10">
    <property type="entry name" value="Transferase(Phosphotransferase) domain 1"/>
    <property type="match status" value="1"/>
</dbReference>
<accession>A0A803T315</accession>
<evidence type="ECO:0000256" key="6">
    <source>
        <dbReference type="ARBA" id="ARBA00022840"/>
    </source>
</evidence>
<dbReference type="PANTHER" id="PTHR24350">
    <property type="entry name" value="SERINE/THREONINE-PROTEIN KINASE IAL-RELATED"/>
    <property type="match status" value="1"/>
</dbReference>
<feature type="domain" description="Protein kinase" evidence="10">
    <location>
        <begin position="1"/>
        <end position="63"/>
    </location>
</feature>
<keyword evidence="2" id="KW-0723">Serine/threonine-protein kinase</keyword>
<dbReference type="InParanoid" id="A0A803T315"/>
<dbReference type="GeneTree" id="ENSGT00940000155365"/>
<reference evidence="11" key="1">
    <citation type="submission" date="2009-12" db="EMBL/GenBank/DDBJ databases">
        <title>The Genome Sequence of Anolis carolinensis (Green Anole Lizard).</title>
        <authorList>
            <consortium name="The Genome Sequencing Platform"/>
            <person name="Di Palma F."/>
            <person name="Alfoldi J."/>
            <person name="Heiman D."/>
            <person name="Young S."/>
            <person name="Grabherr M."/>
            <person name="Johnson J."/>
            <person name="Lander E.S."/>
            <person name="Lindblad-Toh K."/>
        </authorList>
    </citation>
    <scope>NUCLEOTIDE SEQUENCE [LARGE SCALE GENOMIC DNA]</scope>
    <source>
        <strain evidence="11">JBL SC #1</strain>
    </source>
</reference>
<dbReference type="Gene3D" id="1.10.8.10">
    <property type="entry name" value="DNA helicase RuvA subunit, C-terminal domain"/>
    <property type="match status" value="1"/>
</dbReference>
<evidence type="ECO:0000256" key="5">
    <source>
        <dbReference type="ARBA" id="ARBA00022777"/>
    </source>
</evidence>
<comment type="catalytic activity">
    <reaction evidence="7">
        <text>L-threonyl-[protein] + ATP = O-phospho-L-threonyl-[protein] + ADP + H(+)</text>
        <dbReference type="Rhea" id="RHEA:46608"/>
        <dbReference type="Rhea" id="RHEA-COMP:11060"/>
        <dbReference type="Rhea" id="RHEA-COMP:11605"/>
        <dbReference type="ChEBI" id="CHEBI:15378"/>
        <dbReference type="ChEBI" id="CHEBI:30013"/>
        <dbReference type="ChEBI" id="CHEBI:30616"/>
        <dbReference type="ChEBI" id="CHEBI:61977"/>
        <dbReference type="ChEBI" id="CHEBI:456216"/>
        <dbReference type="EC" id="2.7.11.1"/>
    </reaction>
</comment>
<organism evidence="11 12">
    <name type="scientific">Anolis carolinensis</name>
    <name type="common">Green anole</name>
    <name type="synonym">American chameleon</name>
    <dbReference type="NCBI Taxonomy" id="28377"/>
    <lineage>
        <taxon>Eukaryota</taxon>
        <taxon>Metazoa</taxon>
        <taxon>Chordata</taxon>
        <taxon>Craniata</taxon>
        <taxon>Vertebrata</taxon>
        <taxon>Euteleostomi</taxon>
        <taxon>Lepidosauria</taxon>
        <taxon>Squamata</taxon>
        <taxon>Bifurcata</taxon>
        <taxon>Unidentata</taxon>
        <taxon>Episquamata</taxon>
        <taxon>Toxicofera</taxon>
        <taxon>Iguania</taxon>
        <taxon>Dactyloidae</taxon>
        <taxon>Anolis</taxon>
    </lineage>
</organism>
<evidence type="ECO:0000313" key="12">
    <source>
        <dbReference type="Proteomes" id="UP000001646"/>
    </source>
</evidence>
<dbReference type="AlphaFoldDB" id="A0A803T315"/>
<feature type="compositionally biased region" description="Acidic residues" evidence="9">
    <location>
        <begin position="216"/>
        <end position="232"/>
    </location>
</feature>
<keyword evidence="3" id="KW-0808">Transferase</keyword>
<name>A0A803T315_ANOCA</name>
<dbReference type="PROSITE" id="PS50011">
    <property type="entry name" value="PROTEIN_KINASE_DOM"/>
    <property type="match status" value="1"/>
</dbReference>
<reference evidence="11" key="2">
    <citation type="submission" date="2025-08" db="UniProtKB">
        <authorList>
            <consortium name="Ensembl"/>
        </authorList>
    </citation>
    <scope>IDENTIFICATION</scope>
</reference>
<evidence type="ECO:0000256" key="3">
    <source>
        <dbReference type="ARBA" id="ARBA00022679"/>
    </source>
</evidence>
<evidence type="ECO:0000313" key="11">
    <source>
        <dbReference type="Ensembl" id="ENSACAP00000029605.1"/>
    </source>
</evidence>
<evidence type="ECO:0000256" key="8">
    <source>
        <dbReference type="ARBA" id="ARBA00048679"/>
    </source>
</evidence>
<keyword evidence="12" id="KW-1185">Reference proteome</keyword>
<dbReference type="GO" id="GO:0004674">
    <property type="term" value="F:protein serine/threonine kinase activity"/>
    <property type="evidence" value="ECO:0007669"/>
    <property type="project" value="UniProtKB-KW"/>
</dbReference>
<dbReference type="CDD" id="cd14339">
    <property type="entry name" value="UBA_SNRK"/>
    <property type="match status" value="1"/>
</dbReference>
<sequence length="424" mass="46336">MLVCGQPPFQEANDSETLTMILDCRYVIPPNVSSSCADLISRMLRRDPRSRASLEEIEGHPWLQGVDPSPASRSLLPLTSHRRVSQEEHEIILQAMLCGNIADNRETIQEALEADRYNHITATYFLLAERILREKQEKESRTSDHNLAEDALTQTVQNSETRPLGKPPQRRFSAATTAAVEDPPCSFREQPIRALIRPSLVETPVTKSTLALQQISEEEDDEQEGGEEEEGEGAALLLRRRTSSLNQEQMSCFQSAKAALLFGRGLAPHGRPAPAFPQPHGGVRPDAQAQAKEEGPGSSSSDGGHTTEGPKNDGEEGCRDGREDDEREWREGKGQPLLVKKEKACEGEGSGSPPHPPPPPQDGAGAHGSSEGPSTESVAKGKGANLKERILQFPLCEKALAFRMRPSPKESLLSLGQFNCCHVI</sequence>
<evidence type="ECO:0000256" key="4">
    <source>
        <dbReference type="ARBA" id="ARBA00022741"/>
    </source>
</evidence>
<feature type="compositionally biased region" description="Basic and acidic residues" evidence="9">
    <location>
        <begin position="137"/>
        <end position="148"/>
    </location>
</feature>
<keyword evidence="4" id="KW-0547">Nucleotide-binding</keyword>
<evidence type="ECO:0000256" key="1">
    <source>
        <dbReference type="ARBA" id="ARBA00012513"/>
    </source>
</evidence>
<dbReference type="InterPro" id="IPR030616">
    <property type="entry name" value="Aur-like"/>
</dbReference>
<evidence type="ECO:0000256" key="7">
    <source>
        <dbReference type="ARBA" id="ARBA00047899"/>
    </source>
</evidence>
<protein>
    <recommendedName>
        <fullName evidence="1">non-specific serine/threonine protein kinase</fullName>
        <ecNumber evidence="1">2.7.11.1</ecNumber>
    </recommendedName>
</protein>
<dbReference type="SUPFAM" id="SSF56112">
    <property type="entry name" value="Protein kinase-like (PK-like)"/>
    <property type="match status" value="1"/>
</dbReference>
<feature type="region of interest" description="Disordered" evidence="9">
    <location>
        <begin position="270"/>
        <end position="384"/>
    </location>
</feature>
<reference evidence="11" key="3">
    <citation type="submission" date="2025-09" db="UniProtKB">
        <authorList>
            <consortium name="Ensembl"/>
        </authorList>
    </citation>
    <scope>IDENTIFICATION</scope>
</reference>
<feature type="region of interest" description="Disordered" evidence="9">
    <location>
        <begin position="211"/>
        <end position="232"/>
    </location>
</feature>
<proteinExistence type="predicted"/>
<comment type="catalytic activity">
    <reaction evidence="8">
        <text>L-seryl-[protein] + ATP = O-phospho-L-seryl-[protein] + ADP + H(+)</text>
        <dbReference type="Rhea" id="RHEA:17989"/>
        <dbReference type="Rhea" id="RHEA-COMP:9863"/>
        <dbReference type="Rhea" id="RHEA-COMP:11604"/>
        <dbReference type="ChEBI" id="CHEBI:15378"/>
        <dbReference type="ChEBI" id="CHEBI:29999"/>
        <dbReference type="ChEBI" id="CHEBI:30616"/>
        <dbReference type="ChEBI" id="CHEBI:83421"/>
        <dbReference type="ChEBI" id="CHEBI:456216"/>
        <dbReference type="EC" id="2.7.11.1"/>
    </reaction>
</comment>
<dbReference type="InterPro" id="IPR011009">
    <property type="entry name" value="Kinase-like_dom_sf"/>
</dbReference>
<feature type="compositionally biased region" description="Basic and acidic residues" evidence="9">
    <location>
        <begin position="308"/>
        <end position="346"/>
    </location>
</feature>
<dbReference type="Proteomes" id="UP000001646">
    <property type="component" value="Unplaced"/>
</dbReference>
<feature type="compositionally biased region" description="Polar residues" evidence="9">
    <location>
        <begin position="152"/>
        <end position="161"/>
    </location>
</feature>
<dbReference type="InterPro" id="IPR000719">
    <property type="entry name" value="Prot_kinase_dom"/>
</dbReference>
<keyword evidence="6" id="KW-0067">ATP-binding</keyword>
<feature type="region of interest" description="Disordered" evidence="9">
    <location>
        <begin position="137"/>
        <end position="185"/>
    </location>
</feature>
<keyword evidence="5" id="KW-0418">Kinase</keyword>
<evidence type="ECO:0000256" key="9">
    <source>
        <dbReference type="SAM" id="MobiDB-lite"/>
    </source>
</evidence>